<dbReference type="SUPFAM" id="SSF54862">
    <property type="entry name" value="4Fe-4S ferredoxins"/>
    <property type="match status" value="1"/>
</dbReference>
<dbReference type="PROSITE" id="PS00198">
    <property type="entry name" value="4FE4S_FER_1"/>
    <property type="match status" value="2"/>
</dbReference>
<evidence type="ECO:0000256" key="2">
    <source>
        <dbReference type="ARBA" id="ARBA00022448"/>
    </source>
</evidence>
<dbReference type="PANTHER" id="PTHR43687">
    <property type="entry name" value="ADENYLYLSULFATE REDUCTASE, BETA SUBUNIT"/>
    <property type="match status" value="1"/>
</dbReference>
<dbReference type="InterPro" id="IPR050572">
    <property type="entry name" value="Fe-S_Ferredoxin"/>
</dbReference>
<keyword evidence="5 8" id="KW-0249">Electron transport</keyword>
<keyword evidence="6 8" id="KW-0408">Iron</keyword>
<sequence>MAYKIDTDTCINCGLCISECPTDAISEGYDAHAIASDACIDCGACVSVCPQECISAE</sequence>
<evidence type="ECO:0000259" key="9">
    <source>
        <dbReference type="PROSITE" id="PS51379"/>
    </source>
</evidence>
<reference evidence="10 11" key="1">
    <citation type="submission" date="2023-04" db="EMBL/GenBank/DDBJ databases">
        <title>Spirochaete genome identified in red abalone sample constitutes a novel genus.</title>
        <authorList>
            <person name="Sharma S.P."/>
            <person name="Purcell C.M."/>
            <person name="Hyde J.R."/>
            <person name="Severin A.J."/>
        </authorList>
    </citation>
    <scope>NUCLEOTIDE SEQUENCE [LARGE SCALE GENOMIC DNA]</scope>
    <source>
        <strain evidence="10 11">SP-2023</strain>
    </source>
</reference>
<evidence type="ECO:0000313" key="10">
    <source>
        <dbReference type="EMBL" id="WGK68562.1"/>
    </source>
</evidence>
<dbReference type="PANTHER" id="PTHR43687:SF1">
    <property type="entry name" value="FERREDOXIN III"/>
    <property type="match status" value="1"/>
</dbReference>
<evidence type="ECO:0000256" key="3">
    <source>
        <dbReference type="ARBA" id="ARBA00022485"/>
    </source>
</evidence>
<keyword evidence="11" id="KW-1185">Reference proteome</keyword>
<keyword evidence="7 8" id="KW-0411">Iron-sulfur</keyword>
<feature type="domain" description="4Fe-4S ferredoxin-type" evidence="9">
    <location>
        <begin position="34"/>
        <end position="57"/>
    </location>
</feature>
<dbReference type="Gene3D" id="3.30.70.20">
    <property type="match status" value="1"/>
</dbReference>
<dbReference type="PROSITE" id="PS51379">
    <property type="entry name" value="4FE4S_FER_2"/>
    <property type="match status" value="2"/>
</dbReference>
<dbReference type="InterPro" id="IPR017896">
    <property type="entry name" value="4Fe4S_Fe-S-bd"/>
</dbReference>
<name>A0ABY8MEZ8_9SPIO</name>
<comment type="cofactor">
    <cofactor evidence="1 8">
        <name>[4Fe-4S] cluster</name>
        <dbReference type="ChEBI" id="CHEBI:49883"/>
    </cofactor>
</comment>
<dbReference type="RefSeq" id="WP_326926748.1">
    <property type="nucleotide sequence ID" value="NZ_CP123443.1"/>
</dbReference>
<evidence type="ECO:0000256" key="1">
    <source>
        <dbReference type="ARBA" id="ARBA00001966"/>
    </source>
</evidence>
<keyword evidence="2 8" id="KW-0813">Transport</keyword>
<feature type="domain" description="4Fe-4S ferredoxin-type" evidence="9">
    <location>
        <begin position="1"/>
        <end position="30"/>
    </location>
</feature>
<dbReference type="InterPro" id="IPR000813">
    <property type="entry name" value="7Fe_ferredoxin"/>
</dbReference>
<evidence type="ECO:0000256" key="4">
    <source>
        <dbReference type="ARBA" id="ARBA00022723"/>
    </source>
</evidence>
<evidence type="ECO:0000313" key="11">
    <source>
        <dbReference type="Proteomes" id="UP001228690"/>
    </source>
</evidence>
<gene>
    <name evidence="10" type="ORF">P0082_08735</name>
</gene>
<dbReference type="Proteomes" id="UP001228690">
    <property type="component" value="Chromosome"/>
</dbReference>
<evidence type="ECO:0000256" key="5">
    <source>
        <dbReference type="ARBA" id="ARBA00022982"/>
    </source>
</evidence>
<proteinExistence type="predicted"/>
<dbReference type="InterPro" id="IPR017900">
    <property type="entry name" value="4Fe4S_Fe_S_CS"/>
</dbReference>
<dbReference type="EMBL" id="CP123443">
    <property type="protein sequence ID" value="WGK68562.1"/>
    <property type="molecule type" value="Genomic_DNA"/>
</dbReference>
<protein>
    <recommendedName>
        <fullName evidence="8">Ferredoxin</fullName>
    </recommendedName>
</protein>
<evidence type="ECO:0000256" key="7">
    <source>
        <dbReference type="ARBA" id="ARBA00023014"/>
    </source>
</evidence>
<keyword evidence="3 8" id="KW-0004">4Fe-4S</keyword>
<dbReference type="PRINTS" id="PR00354">
    <property type="entry name" value="7FE8SFRDOXIN"/>
</dbReference>
<comment type="function">
    <text evidence="8">Ferredoxins are iron-sulfur proteins that transfer electrons in a wide variety of metabolic reactions.</text>
</comment>
<organism evidence="10 11">
    <name type="scientific">Candidatus Haliotispira prima</name>
    <dbReference type="NCBI Taxonomy" id="3034016"/>
    <lineage>
        <taxon>Bacteria</taxon>
        <taxon>Pseudomonadati</taxon>
        <taxon>Spirochaetota</taxon>
        <taxon>Spirochaetia</taxon>
        <taxon>Spirochaetales</taxon>
        <taxon>Spirochaetaceae</taxon>
        <taxon>Candidatus Haliotispira</taxon>
    </lineage>
</organism>
<evidence type="ECO:0000256" key="8">
    <source>
        <dbReference type="RuleBase" id="RU365098"/>
    </source>
</evidence>
<accession>A0ABY8MEZ8</accession>
<dbReference type="Pfam" id="PF14697">
    <property type="entry name" value="Fer4_21"/>
    <property type="match status" value="1"/>
</dbReference>
<evidence type="ECO:0000256" key="6">
    <source>
        <dbReference type="ARBA" id="ARBA00023004"/>
    </source>
</evidence>
<keyword evidence="4 8" id="KW-0479">Metal-binding</keyword>